<dbReference type="GO" id="GO:0000139">
    <property type="term" value="C:Golgi membrane"/>
    <property type="evidence" value="ECO:0007669"/>
    <property type="project" value="UniProtKB-SubCell"/>
</dbReference>
<dbReference type="GO" id="GO:0032580">
    <property type="term" value="C:Golgi cisterna membrane"/>
    <property type="evidence" value="ECO:0007669"/>
    <property type="project" value="UniProtKB-SubCell"/>
</dbReference>
<keyword evidence="4 12" id="KW-0328">Glycosyltransferase</keyword>
<evidence type="ECO:0000256" key="11">
    <source>
        <dbReference type="ARBA" id="ARBA00023180"/>
    </source>
</evidence>
<evidence type="ECO:0000256" key="1">
    <source>
        <dbReference type="ARBA" id="ARBA00004323"/>
    </source>
</evidence>
<dbReference type="Pfam" id="PF17039">
    <property type="entry name" value="Glyco_tran_10_N"/>
    <property type="match status" value="1"/>
</dbReference>
<keyword evidence="11" id="KW-0325">Glycoprotein</keyword>
<evidence type="ECO:0000313" key="16">
    <source>
        <dbReference type="Proteomes" id="UP000005408"/>
    </source>
</evidence>
<organism evidence="15 16">
    <name type="scientific">Magallana gigas</name>
    <name type="common">Pacific oyster</name>
    <name type="synonym">Crassostrea gigas</name>
    <dbReference type="NCBI Taxonomy" id="29159"/>
    <lineage>
        <taxon>Eukaryota</taxon>
        <taxon>Metazoa</taxon>
        <taxon>Spiralia</taxon>
        <taxon>Lophotrochozoa</taxon>
        <taxon>Mollusca</taxon>
        <taxon>Bivalvia</taxon>
        <taxon>Autobranchia</taxon>
        <taxon>Pteriomorphia</taxon>
        <taxon>Ostreida</taxon>
        <taxon>Ostreoidea</taxon>
        <taxon>Ostreidae</taxon>
        <taxon>Magallana</taxon>
    </lineage>
</organism>
<accession>A0A8W8N9H1</accession>
<evidence type="ECO:0000256" key="9">
    <source>
        <dbReference type="ARBA" id="ARBA00023034"/>
    </source>
</evidence>
<dbReference type="InterPro" id="IPR055270">
    <property type="entry name" value="Glyco_tran_10_C"/>
</dbReference>
<keyword evidence="8 12" id="KW-1133">Transmembrane helix</keyword>
<evidence type="ECO:0000256" key="12">
    <source>
        <dbReference type="RuleBase" id="RU003832"/>
    </source>
</evidence>
<keyword evidence="5 12" id="KW-0808">Transferase</keyword>
<keyword evidence="10 12" id="KW-0472">Membrane</keyword>
<evidence type="ECO:0000256" key="3">
    <source>
        <dbReference type="ARBA" id="ARBA00008919"/>
    </source>
</evidence>
<dbReference type="SUPFAM" id="SSF53756">
    <property type="entry name" value="UDP-Glycosyltransferase/glycogen phosphorylase"/>
    <property type="match status" value="1"/>
</dbReference>
<feature type="domain" description="Fucosyltransferase C-terminal" evidence="13">
    <location>
        <begin position="207"/>
        <end position="397"/>
    </location>
</feature>
<dbReference type="PANTHER" id="PTHR48438">
    <property type="entry name" value="ALPHA-(1,3)-FUCOSYLTRANSFERASE C-RELATED"/>
    <property type="match status" value="1"/>
</dbReference>
<feature type="domain" description="Fucosyltransferase N-terminal" evidence="14">
    <location>
        <begin position="69"/>
        <end position="184"/>
    </location>
</feature>
<protein>
    <recommendedName>
        <fullName evidence="12">Fucosyltransferase</fullName>
        <ecNumber evidence="12">2.4.1.-</ecNumber>
    </recommendedName>
</protein>
<dbReference type="OrthoDB" id="6085082at2759"/>
<comment type="subcellular location">
    <subcellularLocation>
        <location evidence="1">Golgi apparatus membrane</location>
        <topology evidence="1">Single-pass type II membrane protein</topology>
    </subcellularLocation>
    <subcellularLocation>
        <location evidence="12">Golgi apparatus</location>
        <location evidence="12">Golgi stack membrane</location>
        <topology evidence="12">Single-pass type II membrane protein</topology>
    </subcellularLocation>
</comment>
<keyword evidence="16" id="KW-1185">Reference proteome</keyword>
<name>A0A8W8N9H1_MAGGI</name>
<evidence type="ECO:0000256" key="6">
    <source>
        <dbReference type="ARBA" id="ARBA00022692"/>
    </source>
</evidence>
<evidence type="ECO:0000256" key="7">
    <source>
        <dbReference type="ARBA" id="ARBA00022968"/>
    </source>
</evidence>
<dbReference type="PANTHER" id="PTHR48438:SF1">
    <property type="entry name" value="ALPHA-(1,3)-FUCOSYLTRANSFERASE C-RELATED"/>
    <property type="match status" value="1"/>
</dbReference>
<evidence type="ECO:0000256" key="8">
    <source>
        <dbReference type="ARBA" id="ARBA00022989"/>
    </source>
</evidence>
<evidence type="ECO:0000256" key="10">
    <source>
        <dbReference type="ARBA" id="ARBA00023136"/>
    </source>
</evidence>
<dbReference type="OMA" id="AHENQSK"/>
<evidence type="ECO:0000259" key="13">
    <source>
        <dbReference type="Pfam" id="PF00852"/>
    </source>
</evidence>
<evidence type="ECO:0000256" key="4">
    <source>
        <dbReference type="ARBA" id="ARBA00022676"/>
    </source>
</evidence>
<dbReference type="InterPro" id="IPR001503">
    <property type="entry name" value="Glyco_trans_10"/>
</dbReference>
<dbReference type="EC" id="2.4.1.-" evidence="12"/>
<keyword evidence="9 12" id="KW-0333">Golgi apparatus</keyword>
<evidence type="ECO:0000259" key="14">
    <source>
        <dbReference type="Pfam" id="PF17039"/>
    </source>
</evidence>
<evidence type="ECO:0000313" key="15">
    <source>
        <dbReference type="EnsemblMetazoa" id="G5895.1:cds"/>
    </source>
</evidence>
<keyword evidence="7" id="KW-0735">Signal-anchor</keyword>
<comment type="similarity">
    <text evidence="3 12">Belongs to the glycosyltransferase 10 family.</text>
</comment>
<reference evidence="15" key="1">
    <citation type="submission" date="2022-08" db="UniProtKB">
        <authorList>
            <consortium name="EnsemblMetazoa"/>
        </authorList>
    </citation>
    <scope>IDENTIFICATION</scope>
    <source>
        <strain evidence="15">05x7-T-G4-1.051#20</strain>
    </source>
</reference>
<sequence length="414" mass="48384">MPWSTCTTNFEVPGKISRYVFVALVVGIFLQLILYYQDIEVTHFFIDKKKELIRLFPNVSNKSLVNRHETKTILLYNAKHWEKAIWGSFTNNTFWNNCPYTCQISTDKQLYNTSDAVIFVVDLLGGGALPKKLPNQVWIFAQYESTNYLLKETGSKFLTKNNMRKYNNKVNWTISYRRDSDFPFVHGVYKVKKKRDVEEKVKNSNFKRGIAWFVSHCSTTSKREKYVRSLQKSISVDIYGSCGKLKPPKSCPKTRDVAIRECWGLVKSRCYDILDEKYLFYLSFENAICKDYVTEKGLHHVTQHNIIPIMRGGANYSLFSPPRSYIDTKDFSSPGKLSSYLKSVENDSGLQKQFVEWKRNYVSSYAAESWRGNMCNICRRLNNREKYVRIYGDIYKWIVTPNNRPDCFPPSDLI</sequence>
<dbReference type="EnsemblMetazoa" id="G5895.1">
    <property type="protein sequence ID" value="G5895.1:cds"/>
    <property type="gene ID" value="G5895"/>
</dbReference>
<dbReference type="Proteomes" id="UP000005408">
    <property type="component" value="Unassembled WGS sequence"/>
</dbReference>
<dbReference type="InterPro" id="IPR031481">
    <property type="entry name" value="Glyco_tran_10_N"/>
</dbReference>
<dbReference type="InterPro" id="IPR038577">
    <property type="entry name" value="GT10-like_C_sf"/>
</dbReference>
<evidence type="ECO:0000256" key="5">
    <source>
        <dbReference type="ARBA" id="ARBA00022679"/>
    </source>
</evidence>
<dbReference type="Gene3D" id="3.40.50.11660">
    <property type="entry name" value="Glycosyl transferase family 10, C-terminal domain"/>
    <property type="match status" value="1"/>
</dbReference>
<evidence type="ECO:0000256" key="2">
    <source>
        <dbReference type="ARBA" id="ARBA00004922"/>
    </source>
</evidence>
<dbReference type="Pfam" id="PF00852">
    <property type="entry name" value="Glyco_transf_10"/>
    <property type="match status" value="1"/>
</dbReference>
<dbReference type="AlphaFoldDB" id="A0A8W8N9H1"/>
<proteinExistence type="inferred from homology"/>
<feature type="transmembrane region" description="Helical" evidence="12">
    <location>
        <begin position="16"/>
        <end position="36"/>
    </location>
</feature>
<comment type="pathway">
    <text evidence="2">Protein modification; protein glycosylation.</text>
</comment>
<dbReference type="GO" id="GO:0008417">
    <property type="term" value="F:fucosyltransferase activity"/>
    <property type="evidence" value="ECO:0007669"/>
    <property type="project" value="InterPro"/>
</dbReference>
<keyword evidence="6 12" id="KW-0812">Transmembrane</keyword>
<dbReference type="FunFam" id="3.40.50.11660:FF:000002">
    <property type="entry name" value="Alpha-(1,3)-fucosyltransferase"/>
    <property type="match status" value="1"/>
</dbReference>